<comment type="similarity">
    <text evidence="3">In the N-terminal section; belongs to the FlgJ family.</text>
</comment>
<evidence type="ECO:0000313" key="13">
    <source>
        <dbReference type="EMBL" id="PPL16760.1"/>
    </source>
</evidence>
<comment type="caution">
    <text evidence="13">The sequence shown here is derived from an EMBL/GenBank/DDBJ whole genome shotgun (WGS) entry which is preliminary data.</text>
</comment>
<evidence type="ECO:0000256" key="1">
    <source>
        <dbReference type="ARBA" id="ARBA00002954"/>
    </source>
</evidence>
<dbReference type="Pfam" id="PF10135">
    <property type="entry name" value="Rod-binding"/>
    <property type="match status" value="1"/>
</dbReference>
<dbReference type="InterPro" id="IPR051056">
    <property type="entry name" value="Glycosyl_Hydrolase_73"/>
</dbReference>
<keyword evidence="14" id="KW-1185">Reference proteome</keyword>
<dbReference type="GO" id="GO:0042597">
    <property type="term" value="C:periplasmic space"/>
    <property type="evidence" value="ECO:0007669"/>
    <property type="project" value="UniProtKB-SubCell"/>
</dbReference>
<dbReference type="Pfam" id="PF01832">
    <property type="entry name" value="Glucosaminidase"/>
    <property type="match status" value="1"/>
</dbReference>
<dbReference type="RefSeq" id="WP_104486156.1">
    <property type="nucleotide sequence ID" value="NZ_BMYB01000002.1"/>
</dbReference>
<comment type="similarity">
    <text evidence="4">In the C-terminal section; belongs to the glycosyl hydrolase 73 family.</text>
</comment>
<keyword evidence="7" id="KW-1005">Bacterial flagellum biogenesis</keyword>
<dbReference type="AlphaFoldDB" id="A0A2P5TMS6"/>
<keyword evidence="10" id="KW-0961">Cell wall biogenesis/degradation</keyword>
<dbReference type="Gene3D" id="2.10.70.40">
    <property type="entry name" value="peptidoglycan hydrolase"/>
    <property type="match status" value="1"/>
</dbReference>
<dbReference type="OrthoDB" id="289937at2"/>
<evidence type="ECO:0000256" key="9">
    <source>
        <dbReference type="ARBA" id="ARBA00023295"/>
    </source>
</evidence>
<dbReference type="EMBL" id="MPZM01000012">
    <property type="protein sequence ID" value="PPL16760.1"/>
    <property type="molecule type" value="Genomic_DNA"/>
</dbReference>
<keyword evidence="6" id="KW-0574">Periplasm</keyword>
<evidence type="ECO:0000256" key="6">
    <source>
        <dbReference type="ARBA" id="ARBA00022764"/>
    </source>
</evidence>
<dbReference type="GO" id="GO:0071555">
    <property type="term" value="P:cell wall organization"/>
    <property type="evidence" value="ECO:0007669"/>
    <property type="project" value="UniProtKB-KW"/>
</dbReference>
<keyword evidence="13" id="KW-0966">Cell projection</keyword>
<evidence type="ECO:0000313" key="14">
    <source>
        <dbReference type="Proteomes" id="UP000242231"/>
    </source>
</evidence>
<evidence type="ECO:0000256" key="4">
    <source>
        <dbReference type="ARBA" id="ARBA00007974"/>
    </source>
</evidence>
<evidence type="ECO:0000256" key="8">
    <source>
        <dbReference type="ARBA" id="ARBA00022801"/>
    </source>
</evidence>
<name>A0A2P5TMS6_9GAMM</name>
<proteinExistence type="inferred from homology"/>
<dbReference type="NCBIfam" id="TIGR02541">
    <property type="entry name" value="flagell_FlgJ"/>
    <property type="match status" value="1"/>
</dbReference>
<dbReference type="Gene3D" id="1.10.530.10">
    <property type="match status" value="1"/>
</dbReference>
<dbReference type="GO" id="GO:0044780">
    <property type="term" value="P:bacterial-type flagellum assembly"/>
    <property type="evidence" value="ECO:0007669"/>
    <property type="project" value="InterPro"/>
</dbReference>
<organism evidence="13 14">
    <name type="scientific">Oceanisphaera arctica</name>
    <dbReference type="NCBI Taxonomy" id="641510"/>
    <lineage>
        <taxon>Bacteria</taxon>
        <taxon>Pseudomonadati</taxon>
        <taxon>Pseudomonadota</taxon>
        <taxon>Gammaproteobacteria</taxon>
        <taxon>Aeromonadales</taxon>
        <taxon>Aeromonadaceae</taxon>
        <taxon>Oceanisphaera</taxon>
    </lineage>
</organism>
<comment type="subcellular location">
    <subcellularLocation>
        <location evidence="2">Periplasm</location>
    </subcellularLocation>
</comment>
<reference evidence="14" key="1">
    <citation type="submission" date="2016-11" db="EMBL/GenBank/DDBJ databases">
        <authorList>
            <person name="Sisinthy S."/>
            <person name="Ara S."/>
            <person name="Gundlapally S.R."/>
        </authorList>
    </citation>
    <scope>NUCLEOTIDE SEQUENCE [LARGE SCALE GENOMIC DNA]</scope>
    <source>
        <strain evidence="14">V1-41</strain>
    </source>
</reference>
<evidence type="ECO:0000259" key="12">
    <source>
        <dbReference type="SMART" id="SM00047"/>
    </source>
</evidence>
<dbReference type="InterPro" id="IPR002901">
    <property type="entry name" value="MGlyc_endo_b_GlcNAc-like_dom"/>
</dbReference>
<dbReference type="SMART" id="SM00047">
    <property type="entry name" value="LYZ2"/>
    <property type="match status" value="1"/>
</dbReference>
<keyword evidence="13" id="KW-0969">Cilium</keyword>
<dbReference type="PANTHER" id="PTHR33308">
    <property type="entry name" value="PEPTIDOGLYCAN HYDROLASE FLGJ"/>
    <property type="match status" value="1"/>
</dbReference>
<dbReference type="GO" id="GO:0016798">
    <property type="term" value="F:hydrolase activity, acting on glycosyl bonds"/>
    <property type="evidence" value="ECO:0007669"/>
    <property type="project" value="UniProtKB-KW"/>
</dbReference>
<evidence type="ECO:0000256" key="7">
    <source>
        <dbReference type="ARBA" id="ARBA00022795"/>
    </source>
</evidence>
<evidence type="ECO:0000256" key="11">
    <source>
        <dbReference type="ARBA" id="ARBA00030835"/>
    </source>
</evidence>
<protein>
    <recommendedName>
        <fullName evidence="5">Peptidoglycan hydrolase FlgJ</fullName>
    </recommendedName>
    <alternativeName>
        <fullName evidence="11">Muramidase FlgJ</fullName>
    </alternativeName>
</protein>
<dbReference type="GO" id="GO:0071973">
    <property type="term" value="P:bacterial-type flagellum-dependent cell motility"/>
    <property type="evidence" value="ECO:0007669"/>
    <property type="project" value="TreeGrafter"/>
</dbReference>
<keyword evidence="13" id="KW-0282">Flagellum</keyword>
<keyword evidence="9" id="KW-0326">Glycosidase</keyword>
<dbReference type="GO" id="GO:0004040">
    <property type="term" value="F:amidase activity"/>
    <property type="evidence" value="ECO:0007669"/>
    <property type="project" value="InterPro"/>
</dbReference>
<evidence type="ECO:0000256" key="10">
    <source>
        <dbReference type="ARBA" id="ARBA00023316"/>
    </source>
</evidence>
<dbReference type="InterPro" id="IPR019301">
    <property type="entry name" value="Flagellar_prot_FlgJ_N"/>
</dbReference>
<feature type="domain" description="Mannosyl-glycoprotein endo-beta-N-acetylglucosamidase-like" evidence="12">
    <location>
        <begin position="165"/>
        <end position="325"/>
    </location>
</feature>
<dbReference type="PANTHER" id="PTHR33308:SF9">
    <property type="entry name" value="PEPTIDOGLYCAN HYDROLASE FLGJ"/>
    <property type="match status" value="1"/>
</dbReference>
<dbReference type="PRINTS" id="PR01002">
    <property type="entry name" value="FLGFLGJ"/>
</dbReference>
<evidence type="ECO:0000256" key="3">
    <source>
        <dbReference type="ARBA" id="ARBA00006880"/>
    </source>
</evidence>
<dbReference type="InterPro" id="IPR013377">
    <property type="entry name" value="FlgJ"/>
</dbReference>
<gene>
    <name evidence="13" type="ORF">UN63_07485</name>
</gene>
<comment type="function">
    <text evidence="1">Flagellum-specific muramidase which hydrolyzes the peptidoglycan layer to assemble the rod structure in the periplasmic space.</text>
</comment>
<evidence type="ECO:0000256" key="5">
    <source>
        <dbReference type="ARBA" id="ARBA00013433"/>
    </source>
</evidence>
<dbReference type="Proteomes" id="UP000242231">
    <property type="component" value="Unassembled WGS sequence"/>
</dbReference>
<sequence length="342" mass="36318">MSGSGVNSHFSLDMQGLQRLKQSAGRDPELGLEQATRQFEALFVQMMMKSMRDAVPDSGLTEGNQRQFYTSLLDQQLSQDVAGRGIGLAEQLLRQLGPRMQGGAADSGNQAEALIAGIPRGQPRVLTGSLAAVQPMAEPKAASEPVPARNAVITESPNLSSSDNKRNIPAHVQTFVERLEAPALAASRASGVPAELILAQAALETGWGRYEIATPDGGNSHNLFGIKAGGHWQGKTTEVGTHEYVRGERVAVSDSFRVYDSFEQAFTDYARLIGDNPRYAGVVAAPDAQQAAKALQAGGYATDPGYADKLVAVMKLMGPVSEELQLAQADSLPGGGRLDQIF</sequence>
<evidence type="ECO:0000256" key="2">
    <source>
        <dbReference type="ARBA" id="ARBA00004418"/>
    </source>
</evidence>
<keyword evidence="8" id="KW-0378">Hydrolase</keyword>
<accession>A0A2P5TMS6</accession>